<feature type="region of interest" description="Disordered" evidence="1">
    <location>
        <begin position="85"/>
        <end position="105"/>
    </location>
</feature>
<name>A0ABN7WXG6_GIGMA</name>
<organism evidence="2 3">
    <name type="scientific">Gigaspora margarita</name>
    <dbReference type="NCBI Taxonomy" id="4874"/>
    <lineage>
        <taxon>Eukaryota</taxon>
        <taxon>Fungi</taxon>
        <taxon>Fungi incertae sedis</taxon>
        <taxon>Mucoromycota</taxon>
        <taxon>Glomeromycotina</taxon>
        <taxon>Glomeromycetes</taxon>
        <taxon>Diversisporales</taxon>
        <taxon>Gigasporaceae</taxon>
        <taxon>Gigaspora</taxon>
    </lineage>
</organism>
<reference evidence="2 3" key="1">
    <citation type="submission" date="2021-06" db="EMBL/GenBank/DDBJ databases">
        <authorList>
            <person name="Kallberg Y."/>
            <person name="Tangrot J."/>
            <person name="Rosling A."/>
        </authorList>
    </citation>
    <scope>NUCLEOTIDE SEQUENCE [LARGE SCALE GENOMIC DNA]</scope>
    <source>
        <strain evidence="2 3">120-4 pot B 10/14</strain>
    </source>
</reference>
<accession>A0ABN7WXG6</accession>
<dbReference type="EMBL" id="CAJVQB010067641">
    <property type="protein sequence ID" value="CAG8842017.1"/>
    <property type="molecule type" value="Genomic_DNA"/>
</dbReference>
<evidence type="ECO:0000313" key="2">
    <source>
        <dbReference type="EMBL" id="CAG8842017.1"/>
    </source>
</evidence>
<feature type="non-terminal residue" evidence="2">
    <location>
        <position position="1"/>
    </location>
</feature>
<feature type="compositionally biased region" description="Low complexity" evidence="1">
    <location>
        <begin position="122"/>
        <end position="138"/>
    </location>
</feature>
<evidence type="ECO:0000313" key="3">
    <source>
        <dbReference type="Proteomes" id="UP000789901"/>
    </source>
</evidence>
<dbReference type="Proteomes" id="UP000789901">
    <property type="component" value="Unassembled WGS sequence"/>
</dbReference>
<proteinExistence type="predicted"/>
<gene>
    <name evidence="2" type="ORF">GMARGA_LOCUS35760</name>
</gene>
<comment type="caution">
    <text evidence="2">The sequence shown here is derived from an EMBL/GenBank/DDBJ whole genome shotgun (WGS) entry which is preliminary data.</text>
</comment>
<keyword evidence="3" id="KW-1185">Reference proteome</keyword>
<protein>
    <submittedName>
        <fullName evidence="2">43086_t:CDS:1</fullName>
    </submittedName>
</protein>
<sequence length="155" mass="17807">IELACLSTITFNYLKTIRTSYTEQKQNPKQKYDYGISHAKKALNYTICADTVNKLVDYLEKFIEKTKIELDKQQNHVENVKNMDIGRQPKRYKSGVQSKRLPTKKAKGIRDITNEAIILNNDNNLKSNSNSSNSNSLSKRVRHCQKCKQAGHYAP</sequence>
<evidence type="ECO:0000256" key="1">
    <source>
        <dbReference type="SAM" id="MobiDB-lite"/>
    </source>
</evidence>
<feature type="region of interest" description="Disordered" evidence="1">
    <location>
        <begin position="122"/>
        <end position="155"/>
    </location>
</feature>